<dbReference type="OrthoDB" id="4270785at2759"/>
<protein>
    <recommendedName>
        <fullName evidence="3">SnoaL-like domain-containing protein</fullName>
    </recommendedName>
</protein>
<dbReference type="InterPro" id="IPR032710">
    <property type="entry name" value="NTF2-like_dom_sf"/>
</dbReference>
<dbReference type="Proteomes" id="UP000838763">
    <property type="component" value="Unassembled WGS sequence"/>
</dbReference>
<accession>A0A9P1H078</accession>
<dbReference type="AlphaFoldDB" id="A0A9P1H078"/>
<organism evidence="1 2">
    <name type="scientific">Parascedosporium putredinis</name>
    <dbReference type="NCBI Taxonomy" id="1442378"/>
    <lineage>
        <taxon>Eukaryota</taxon>
        <taxon>Fungi</taxon>
        <taxon>Dikarya</taxon>
        <taxon>Ascomycota</taxon>
        <taxon>Pezizomycotina</taxon>
        <taxon>Sordariomycetes</taxon>
        <taxon>Hypocreomycetidae</taxon>
        <taxon>Microascales</taxon>
        <taxon>Microascaceae</taxon>
        <taxon>Parascedosporium</taxon>
    </lineage>
</organism>
<sequence length="152" mass="17314">MEDIQPGTKSLTSRAAFDDYIAGFNSDDYSRYCAYYSKDIVMDLKSLEDKTLSGYLNWIKPLHASVSEELRPKKVAIDVDKKYVAVDVDVQFLGRDGFKTENFAGKWGHVYPGAGPLVHMSIWYHLDPEGHIYRLESTQSYVLEWAQPPQGN</sequence>
<proteinExistence type="predicted"/>
<keyword evidence="2" id="KW-1185">Reference proteome</keyword>
<gene>
    <name evidence="1" type="ORF">PPNO1_LOCUS3320</name>
</gene>
<evidence type="ECO:0000313" key="1">
    <source>
        <dbReference type="EMBL" id="CAI4213574.1"/>
    </source>
</evidence>
<dbReference type="SUPFAM" id="SSF54427">
    <property type="entry name" value="NTF2-like"/>
    <property type="match status" value="1"/>
</dbReference>
<name>A0A9P1H078_9PEZI</name>
<evidence type="ECO:0000313" key="2">
    <source>
        <dbReference type="Proteomes" id="UP000838763"/>
    </source>
</evidence>
<dbReference type="EMBL" id="CALLCH030000008">
    <property type="protein sequence ID" value="CAI4213574.1"/>
    <property type="molecule type" value="Genomic_DNA"/>
</dbReference>
<comment type="caution">
    <text evidence="1">The sequence shown here is derived from an EMBL/GenBank/DDBJ whole genome shotgun (WGS) entry which is preliminary data.</text>
</comment>
<evidence type="ECO:0008006" key="3">
    <source>
        <dbReference type="Google" id="ProtNLM"/>
    </source>
</evidence>
<reference evidence="1" key="1">
    <citation type="submission" date="2022-11" db="EMBL/GenBank/DDBJ databases">
        <authorList>
            <person name="Scott C."/>
            <person name="Bruce N."/>
        </authorList>
    </citation>
    <scope>NUCLEOTIDE SEQUENCE</scope>
</reference>